<sequence length="98" mass="11531">YYRPYGLRRCPPTKGREGSMQTSFIVNMRVDTFTQDTARQLLTPYHMTPPLDTSETRVGNNLGIIYHFSEIHFFRYSMFTYVLTSIPRSHFEKGSTRL</sequence>
<name>A0AAD7ZGC1_DIPPU</name>
<dbReference type="EMBL" id="JASPKZ010008364">
    <property type="protein sequence ID" value="KAJ9580023.1"/>
    <property type="molecule type" value="Genomic_DNA"/>
</dbReference>
<evidence type="ECO:0000313" key="1">
    <source>
        <dbReference type="EMBL" id="KAJ9580023.1"/>
    </source>
</evidence>
<dbReference type="Proteomes" id="UP001233999">
    <property type="component" value="Unassembled WGS sequence"/>
</dbReference>
<accession>A0AAD7ZGC1</accession>
<proteinExistence type="predicted"/>
<gene>
    <name evidence="1" type="ORF">L9F63_004316</name>
</gene>
<dbReference type="AlphaFoldDB" id="A0AAD7ZGC1"/>
<feature type="non-terminal residue" evidence="1">
    <location>
        <position position="98"/>
    </location>
</feature>
<evidence type="ECO:0000313" key="2">
    <source>
        <dbReference type="Proteomes" id="UP001233999"/>
    </source>
</evidence>
<comment type="caution">
    <text evidence="1">The sequence shown here is derived from an EMBL/GenBank/DDBJ whole genome shotgun (WGS) entry which is preliminary data.</text>
</comment>
<reference evidence="1" key="2">
    <citation type="submission" date="2023-05" db="EMBL/GenBank/DDBJ databases">
        <authorList>
            <person name="Fouks B."/>
        </authorList>
    </citation>
    <scope>NUCLEOTIDE SEQUENCE</scope>
    <source>
        <strain evidence="1">Stay&amp;Tobe</strain>
        <tissue evidence="1">Testes</tissue>
    </source>
</reference>
<reference evidence="1" key="1">
    <citation type="journal article" date="2023" name="IScience">
        <title>Live-bearing cockroach genome reveals convergent evolutionary mechanisms linked to viviparity in insects and beyond.</title>
        <authorList>
            <person name="Fouks B."/>
            <person name="Harrison M.C."/>
            <person name="Mikhailova A.A."/>
            <person name="Marchal E."/>
            <person name="English S."/>
            <person name="Carruthers M."/>
            <person name="Jennings E.C."/>
            <person name="Chiamaka E.L."/>
            <person name="Frigard R.A."/>
            <person name="Pippel M."/>
            <person name="Attardo G.M."/>
            <person name="Benoit J.B."/>
            <person name="Bornberg-Bauer E."/>
            <person name="Tobe S.S."/>
        </authorList>
    </citation>
    <scope>NUCLEOTIDE SEQUENCE</scope>
    <source>
        <strain evidence="1">Stay&amp;Tobe</strain>
    </source>
</reference>
<feature type="non-terminal residue" evidence="1">
    <location>
        <position position="1"/>
    </location>
</feature>
<organism evidence="1 2">
    <name type="scientific">Diploptera punctata</name>
    <name type="common">Pacific beetle cockroach</name>
    <dbReference type="NCBI Taxonomy" id="6984"/>
    <lineage>
        <taxon>Eukaryota</taxon>
        <taxon>Metazoa</taxon>
        <taxon>Ecdysozoa</taxon>
        <taxon>Arthropoda</taxon>
        <taxon>Hexapoda</taxon>
        <taxon>Insecta</taxon>
        <taxon>Pterygota</taxon>
        <taxon>Neoptera</taxon>
        <taxon>Polyneoptera</taxon>
        <taxon>Dictyoptera</taxon>
        <taxon>Blattodea</taxon>
        <taxon>Blaberoidea</taxon>
        <taxon>Blaberidae</taxon>
        <taxon>Diplopterinae</taxon>
        <taxon>Diploptera</taxon>
    </lineage>
</organism>
<keyword evidence="2" id="KW-1185">Reference proteome</keyword>
<protein>
    <submittedName>
        <fullName evidence="1">Uncharacterized protein</fullName>
    </submittedName>
</protein>